<dbReference type="InterPro" id="IPR011074">
    <property type="entry name" value="CRAL/TRIO_N_dom"/>
</dbReference>
<dbReference type="STRING" id="35608.A0A2U1PET6"/>
<dbReference type="Pfam" id="PF03765">
    <property type="entry name" value="CRAL_TRIO_N"/>
    <property type="match status" value="1"/>
</dbReference>
<organism evidence="2 3">
    <name type="scientific">Artemisia annua</name>
    <name type="common">Sweet wormwood</name>
    <dbReference type="NCBI Taxonomy" id="35608"/>
    <lineage>
        <taxon>Eukaryota</taxon>
        <taxon>Viridiplantae</taxon>
        <taxon>Streptophyta</taxon>
        <taxon>Embryophyta</taxon>
        <taxon>Tracheophyta</taxon>
        <taxon>Spermatophyta</taxon>
        <taxon>Magnoliopsida</taxon>
        <taxon>eudicotyledons</taxon>
        <taxon>Gunneridae</taxon>
        <taxon>Pentapetalae</taxon>
        <taxon>asterids</taxon>
        <taxon>campanulids</taxon>
        <taxon>Asterales</taxon>
        <taxon>Asteraceae</taxon>
        <taxon>Asteroideae</taxon>
        <taxon>Anthemideae</taxon>
        <taxon>Artemisiinae</taxon>
        <taxon>Artemisia</taxon>
    </lineage>
</organism>
<accession>A0A2U1PET6</accession>
<dbReference type="GO" id="GO:0008526">
    <property type="term" value="F:phosphatidylinositol transfer activity"/>
    <property type="evidence" value="ECO:0007669"/>
    <property type="project" value="TreeGrafter"/>
</dbReference>
<evidence type="ECO:0000313" key="3">
    <source>
        <dbReference type="Proteomes" id="UP000245207"/>
    </source>
</evidence>
<dbReference type="InterPro" id="IPR036273">
    <property type="entry name" value="CRAL/TRIO_N_dom_sf"/>
</dbReference>
<dbReference type="EMBL" id="PKPP01001243">
    <property type="protein sequence ID" value="PWA84298.1"/>
    <property type="molecule type" value="Genomic_DNA"/>
</dbReference>
<name>A0A2U1PET6_ARTAN</name>
<evidence type="ECO:0000313" key="2">
    <source>
        <dbReference type="EMBL" id="PWA84298.1"/>
    </source>
</evidence>
<proteinExistence type="predicted"/>
<comment type="caution">
    <text evidence="2">The sequence shown here is derived from an EMBL/GenBank/DDBJ whole genome shotgun (WGS) entry which is preliminary data.</text>
</comment>
<dbReference type="Gene3D" id="3.40.525.10">
    <property type="entry name" value="CRAL-TRIO lipid binding domain"/>
    <property type="match status" value="1"/>
</dbReference>
<reference evidence="2 3" key="1">
    <citation type="journal article" date="2018" name="Mol. Plant">
        <title>The genome of Artemisia annua provides insight into the evolution of Asteraceae family and artemisinin biosynthesis.</title>
        <authorList>
            <person name="Shen Q."/>
            <person name="Zhang L."/>
            <person name="Liao Z."/>
            <person name="Wang S."/>
            <person name="Yan T."/>
            <person name="Shi P."/>
            <person name="Liu M."/>
            <person name="Fu X."/>
            <person name="Pan Q."/>
            <person name="Wang Y."/>
            <person name="Lv Z."/>
            <person name="Lu X."/>
            <person name="Zhang F."/>
            <person name="Jiang W."/>
            <person name="Ma Y."/>
            <person name="Chen M."/>
            <person name="Hao X."/>
            <person name="Li L."/>
            <person name="Tang Y."/>
            <person name="Lv G."/>
            <person name="Zhou Y."/>
            <person name="Sun X."/>
            <person name="Brodelius P.E."/>
            <person name="Rose J.K.C."/>
            <person name="Tang K."/>
        </authorList>
    </citation>
    <scope>NUCLEOTIDE SEQUENCE [LARGE SCALE GENOMIC DNA]</scope>
    <source>
        <strain evidence="3">cv. Huhao1</strain>
        <tissue evidence="2">Leaf</tissue>
    </source>
</reference>
<dbReference type="InterPro" id="IPR052578">
    <property type="entry name" value="PI_Transfer_CRAL-TRIO"/>
</dbReference>
<sequence>MVTYNVGSGLVVARKADRSLSLPSATSTFGMGWELSSCQAKELLDNLESILANEPFSVKNGQDIVEVIQQQVNELKAALGALTGRNSLYCADACLRRYLEARNWNVDKAKKILEETLAWRSTYKPEEIRWEMVNLVGYYLKQVKWVNSKALYRAHVFAVNMFDNIAKFSRFQMSGRLWQVQLHTKRGKSGDSMWTKYDDLTSHQTLLRKP</sequence>
<dbReference type="SMART" id="SM01100">
    <property type="entry name" value="CRAL_TRIO_N"/>
    <property type="match status" value="1"/>
</dbReference>
<feature type="domain" description="CRAL/TRIO N-terminal" evidence="1">
    <location>
        <begin position="91"/>
        <end position="116"/>
    </location>
</feature>
<dbReference type="OrthoDB" id="75724at2759"/>
<evidence type="ECO:0000259" key="1">
    <source>
        <dbReference type="SMART" id="SM01100"/>
    </source>
</evidence>
<dbReference type="PANTHER" id="PTHR45824">
    <property type="entry name" value="GH16843P"/>
    <property type="match status" value="1"/>
</dbReference>
<dbReference type="InterPro" id="IPR036865">
    <property type="entry name" value="CRAL-TRIO_dom_sf"/>
</dbReference>
<dbReference type="SUPFAM" id="SSF46938">
    <property type="entry name" value="CRAL/TRIO N-terminal domain"/>
    <property type="match status" value="1"/>
</dbReference>
<protein>
    <submittedName>
        <fullName evidence="2">CRAL-TRIO domain-containing protein</fullName>
    </submittedName>
</protein>
<dbReference type="PANTHER" id="PTHR45824:SF22">
    <property type="entry name" value="SEC14P-LIKE PHOSPHATIDYLINOSITOL TRANSFER FAMILY PROTEIN"/>
    <property type="match status" value="1"/>
</dbReference>
<gene>
    <name evidence="2" type="ORF">CTI12_AA156710</name>
</gene>
<dbReference type="AlphaFoldDB" id="A0A2U1PET6"/>
<keyword evidence="3" id="KW-1185">Reference proteome</keyword>
<dbReference type="Proteomes" id="UP000245207">
    <property type="component" value="Unassembled WGS sequence"/>
</dbReference>